<feature type="compositionally biased region" description="Pro residues" evidence="1">
    <location>
        <begin position="203"/>
        <end position="212"/>
    </location>
</feature>
<dbReference type="Proteomes" id="UP000023152">
    <property type="component" value="Unassembled WGS sequence"/>
</dbReference>
<feature type="region of interest" description="Disordered" evidence="1">
    <location>
        <begin position="261"/>
        <end position="280"/>
    </location>
</feature>
<dbReference type="EMBL" id="ASPP01011146">
    <property type="protein sequence ID" value="ETO21977.1"/>
    <property type="molecule type" value="Genomic_DNA"/>
</dbReference>
<organism evidence="2 3">
    <name type="scientific">Reticulomyxa filosa</name>
    <dbReference type="NCBI Taxonomy" id="46433"/>
    <lineage>
        <taxon>Eukaryota</taxon>
        <taxon>Sar</taxon>
        <taxon>Rhizaria</taxon>
        <taxon>Retaria</taxon>
        <taxon>Foraminifera</taxon>
        <taxon>Monothalamids</taxon>
        <taxon>Reticulomyxidae</taxon>
        <taxon>Reticulomyxa</taxon>
    </lineage>
</organism>
<keyword evidence="3" id="KW-1185">Reference proteome</keyword>
<accession>X6N9K3</accession>
<name>X6N9K3_RETFI</name>
<feature type="region of interest" description="Disordered" evidence="1">
    <location>
        <begin position="411"/>
        <end position="471"/>
    </location>
</feature>
<protein>
    <submittedName>
        <fullName evidence="2">Uncharacterized protein</fullName>
    </submittedName>
</protein>
<evidence type="ECO:0000256" key="1">
    <source>
        <dbReference type="SAM" id="MobiDB-lite"/>
    </source>
</evidence>
<evidence type="ECO:0000313" key="2">
    <source>
        <dbReference type="EMBL" id="ETO21977.1"/>
    </source>
</evidence>
<dbReference type="AlphaFoldDB" id="X6N9K3"/>
<evidence type="ECO:0000313" key="3">
    <source>
        <dbReference type="Proteomes" id="UP000023152"/>
    </source>
</evidence>
<feature type="compositionally biased region" description="Low complexity" evidence="1">
    <location>
        <begin position="213"/>
        <end position="228"/>
    </location>
</feature>
<sequence length="652" mass="72449">MNIMNWDYPDLMNGNVMSDGVISTLQDDAFDVRLNSSNNTIDYPIVSFLPTGDYPNDVMTPQYQNTDSSDGNNSGLFFQSAANHLDSASVTQMLSMEGLDLEFGMPVAMNMNTNLPFLNGVLTNTQPYFCLRRDDSNCSDEGEFGNLNEVLNGEKEEQSECNLSSSDSAVPPLVTQMKVDIFGMNNGTSLLPSLANPNLSLSPPSPPSPLLPPLASSSSSFPQPLSSSSLATASMSMMLDHMEKRHSSELMNYSTKRSVFQTRHGHGSHKHSRRPRERRENSLDYISSLRMNKATMDINGMASTSVSSSSSSLSGNNMWSAEVGFAVPPTAAPLAMTKLGENKANKKRWHGSDVCTPVKATPTVSMMTTTSKHMKTGAKQTEERSIHSRLRDRGVPMPMPLKEKDMNAMLGQEKGGEAVVKRKRGRPKGSKNKNTKQKPGLDLITDFSSKRKRGRPKGSGQVSKPEKMVEKENVSPDCLHYGNLPDLSLDLHLDKTQPFNHLWWYYAVAGESDIEGDDTHQSNTLPVQPNPIPADFKCKDQNKSCQVMTHHSLSSARDNPMRSMDLFHSNTFRYQQFDGDDSGDDDNHIKPNFSDSPDILPRITTHNILPSFIRSNKTHHKSNPYINRQVGKRERTQGREEKRAFDKLMGFV</sequence>
<feature type="compositionally biased region" description="Basic residues" evidence="1">
    <location>
        <begin position="263"/>
        <end position="276"/>
    </location>
</feature>
<feature type="compositionally biased region" description="Basic residues" evidence="1">
    <location>
        <begin position="421"/>
        <end position="436"/>
    </location>
</feature>
<feature type="region of interest" description="Disordered" evidence="1">
    <location>
        <begin position="198"/>
        <end position="228"/>
    </location>
</feature>
<proteinExistence type="predicted"/>
<reference evidence="2 3" key="1">
    <citation type="journal article" date="2013" name="Curr. Biol.">
        <title>The Genome of the Foraminiferan Reticulomyxa filosa.</title>
        <authorList>
            <person name="Glockner G."/>
            <person name="Hulsmann N."/>
            <person name="Schleicher M."/>
            <person name="Noegel A.A."/>
            <person name="Eichinger L."/>
            <person name="Gallinger C."/>
            <person name="Pawlowski J."/>
            <person name="Sierra R."/>
            <person name="Euteneuer U."/>
            <person name="Pillet L."/>
            <person name="Moustafa A."/>
            <person name="Platzer M."/>
            <person name="Groth M."/>
            <person name="Szafranski K."/>
            <person name="Schliwa M."/>
        </authorList>
    </citation>
    <scope>NUCLEOTIDE SEQUENCE [LARGE SCALE GENOMIC DNA]</scope>
</reference>
<gene>
    <name evidence="2" type="ORF">RFI_15229</name>
</gene>
<comment type="caution">
    <text evidence="2">The sequence shown here is derived from an EMBL/GenBank/DDBJ whole genome shotgun (WGS) entry which is preliminary data.</text>
</comment>